<dbReference type="SUPFAM" id="SSF46785">
    <property type="entry name" value="Winged helix' DNA-binding domain"/>
    <property type="match status" value="1"/>
</dbReference>
<evidence type="ECO:0000313" key="1">
    <source>
        <dbReference type="EMBL" id="KKN73434.1"/>
    </source>
</evidence>
<evidence type="ECO:0008006" key="2">
    <source>
        <dbReference type="Google" id="ProtNLM"/>
    </source>
</evidence>
<reference evidence="1" key="1">
    <citation type="journal article" date="2015" name="Nature">
        <title>Complex archaea that bridge the gap between prokaryotes and eukaryotes.</title>
        <authorList>
            <person name="Spang A."/>
            <person name="Saw J.H."/>
            <person name="Jorgensen S.L."/>
            <person name="Zaremba-Niedzwiedzka K."/>
            <person name="Martijn J."/>
            <person name="Lind A.E."/>
            <person name="van Eijk R."/>
            <person name="Schleper C."/>
            <person name="Guy L."/>
            <person name="Ettema T.J."/>
        </authorList>
    </citation>
    <scope>NUCLEOTIDE SEQUENCE</scope>
</reference>
<gene>
    <name evidence="1" type="ORF">LCGC14_0401370</name>
</gene>
<comment type="caution">
    <text evidence="1">The sequence shown here is derived from an EMBL/GenBank/DDBJ whole genome shotgun (WGS) entry which is preliminary data.</text>
</comment>
<dbReference type="EMBL" id="LAZR01000344">
    <property type="protein sequence ID" value="KKN73434.1"/>
    <property type="molecule type" value="Genomic_DNA"/>
</dbReference>
<accession>A0A0F9T2I4</accession>
<organism evidence="1">
    <name type="scientific">marine sediment metagenome</name>
    <dbReference type="NCBI Taxonomy" id="412755"/>
    <lineage>
        <taxon>unclassified sequences</taxon>
        <taxon>metagenomes</taxon>
        <taxon>ecological metagenomes</taxon>
    </lineage>
</organism>
<dbReference type="AlphaFoldDB" id="A0A0F9T2I4"/>
<dbReference type="InterPro" id="IPR036390">
    <property type="entry name" value="WH_DNA-bd_sf"/>
</dbReference>
<protein>
    <recommendedName>
        <fullName evidence="2">HTH arsR-type domain-containing protein</fullName>
    </recommendedName>
</protein>
<sequence length="107" mass="12083">MQVTFVTMSNYTYTQLVGYREHVLSGKATSQRNRILICLFESAVPLTRLQISKITGIRLSSVCGRVNVLLKSDLIHIAYEAEDPATGKLAEFIEPAWPQLQQKELFP</sequence>
<proteinExistence type="predicted"/>
<name>A0A0F9T2I4_9ZZZZ</name>